<dbReference type="InterPro" id="IPR036188">
    <property type="entry name" value="FAD/NAD-bd_sf"/>
</dbReference>
<dbReference type="AlphaFoldDB" id="A0A9D2AUI3"/>
<dbReference type="NCBIfam" id="TIGR00275">
    <property type="entry name" value="aminoacetone oxidase family FAD-binding enzyme"/>
    <property type="match status" value="1"/>
</dbReference>
<dbReference type="PRINTS" id="PR00411">
    <property type="entry name" value="PNDRDTASEI"/>
</dbReference>
<evidence type="ECO:0000259" key="5">
    <source>
        <dbReference type="Pfam" id="PF22780"/>
    </source>
</evidence>
<dbReference type="EMBL" id="DXEW01000029">
    <property type="protein sequence ID" value="HIX50752.1"/>
    <property type="molecule type" value="Genomic_DNA"/>
</dbReference>
<organism evidence="6 7">
    <name type="scientific">Candidatus Borkfalkia faecavium</name>
    <dbReference type="NCBI Taxonomy" id="2838508"/>
    <lineage>
        <taxon>Bacteria</taxon>
        <taxon>Bacillati</taxon>
        <taxon>Bacillota</taxon>
        <taxon>Clostridia</taxon>
        <taxon>Christensenellales</taxon>
        <taxon>Christensenellaceae</taxon>
        <taxon>Candidatus Borkfalkia</taxon>
    </lineage>
</organism>
<dbReference type="Gene3D" id="1.10.8.260">
    <property type="entry name" value="HI0933 insert domain-like"/>
    <property type="match status" value="1"/>
</dbReference>
<feature type="domain" description="RsdA/BaiN/AoA(So)-like insert" evidence="5">
    <location>
        <begin position="193"/>
        <end position="346"/>
    </location>
</feature>
<dbReference type="PANTHER" id="PTHR42887">
    <property type="entry name" value="OS12G0638800 PROTEIN"/>
    <property type="match status" value="1"/>
</dbReference>
<dbReference type="InterPro" id="IPR004792">
    <property type="entry name" value="BaiN-like"/>
</dbReference>
<comment type="cofactor">
    <cofactor evidence="1">
        <name>FAD</name>
        <dbReference type="ChEBI" id="CHEBI:57692"/>
    </cofactor>
</comment>
<keyword evidence="2" id="KW-0285">Flavoprotein</keyword>
<dbReference type="SUPFAM" id="SSF51905">
    <property type="entry name" value="FAD/NAD(P)-binding domain"/>
    <property type="match status" value="1"/>
</dbReference>
<gene>
    <name evidence="6" type="ORF">H9851_05655</name>
</gene>
<dbReference type="InterPro" id="IPR057661">
    <property type="entry name" value="RsdA/BaiN/AoA(So)_Rossmann"/>
</dbReference>
<evidence type="ECO:0000313" key="7">
    <source>
        <dbReference type="Proteomes" id="UP000886847"/>
    </source>
</evidence>
<comment type="caution">
    <text evidence="6">The sequence shown here is derived from an EMBL/GenBank/DDBJ whole genome shotgun (WGS) entry which is preliminary data.</text>
</comment>
<evidence type="ECO:0000313" key="6">
    <source>
        <dbReference type="EMBL" id="HIX50752.1"/>
    </source>
</evidence>
<name>A0A9D2AUI3_9FIRM</name>
<accession>A0A9D2AUI3</accession>
<dbReference type="InterPro" id="IPR055178">
    <property type="entry name" value="RsdA/BaiN/AoA(So)-like_dom"/>
</dbReference>
<protein>
    <submittedName>
        <fullName evidence="6">Aminoacetone oxidase family FAD-binding enzyme</fullName>
    </submittedName>
</protein>
<proteinExistence type="predicted"/>
<sequence length="408" mass="43430">MKSCASADTAIVVGGGASGMLCALRLAQAGVGVLLLERNDRLGKKLSATGNGQGNITNRNMGAEHYFTSSKQTAEHVLAAFGKDELLAFLRACGGLFVTDEEGRVYPASRQAASVTDLLRAELSRCGVEVRLQEKVVGASYAGGLFRVRTEQGSYESKFLVLACGGKAARHFGTDGGGYALAEAFGHTVTKLRPSLVQLKTEQTFIRGLKGVRADCVLRLLRGGKEVVRMRGDVLFTDFGVSGDAVFRISAFAREGDELCIDFLPMFEGKELSAALSAKSALYPQLPPADLLRGMVNSSIGKCVAKYYANGKKTGDIGCNFEKLAHCVKNFRLPVTGTLGFDYAQVTKGGVPMGELTQELESKKVRGLYIVGELTDADGECGGYNLQWAFSSGAVAAASIIREVEHAH</sequence>
<evidence type="ECO:0000256" key="1">
    <source>
        <dbReference type="ARBA" id="ARBA00001974"/>
    </source>
</evidence>
<reference evidence="6" key="1">
    <citation type="journal article" date="2021" name="PeerJ">
        <title>Extensive microbial diversity within the chicken gut microbiome revealed by metagenomics and culture.</title>
        <authorList>
            <person name="Gilroy R."/>
            <person name="Ravi A."/>
            <person name="Getino M."/>
            <person name="Pursley I."/>
            <person name="Horton D.L."/>
            <person name="Alikhan N.F."/>
            <person name="Baker D."/>
            <person name="Gharbi K."/>
            <person name="Hall N."/>
            <person name="Watson M."/>
            <person name="Adriaenssens E.M."/>
            <person name="Foster-Nyarko E."/>
            <person name="Jarju S."/>
            <person name="Secka A."/>
            <person name="Antonio M."/>
            <person name="Oren A."/>
            <person name="Chaudhuri R.R."/>
            <person name="La Ragione R."/>
            <person name="Hildebrand F."/>
            <person name="Pallen M.J."/>
        </authorList>
    </citation>
    <scope>NUCLEOTIDE SEQUENCE</scope>
    <source>
        <strain evidence="6">2189</strain>
    </source>
</reference>
<dbReference type="InterPro" id="IPR023166">
    <property type="entry name" value="BaiN-like_dom_sf"/>
</dbReference>
<keyword evidence="3" id="KW-0274">FAD</keyword>
<dbReference type="SUPFAM" id="SSF160996">
    <property type="entry name" value="HI0933 insert domain-like"/>
    <property type="match status" value="1"/>
</dbReference>
<dbReference type="Gene3D" id="3.50.50.60">
    <property type="entry name" value="FAD/NAD(P)-binding domain"/>
    <property type="match status" value="1"/>
</dbReference>
<dbReference type="Gene3D" id="2.40.30.10">
    <property type="entry name" value="Translation factors"/>
    <property type="match status" value="1"/>
</dbReference>
<dbReference type="PANTHER" id="PTHR42887:SF2">
    <property type="entry name" value="OS12G0638800 PROTEIN"/>
    <property type="match status" value="1"/>
</dbReference>
<evidence type="ECO:0000256" key="2">
    <source>
        <dbReference type="ARBA" id="ARBA00022630"/>
    </source>
</evidence>
<dbReference type="Pfam" id="PF22780">
    <property type="entry name" value="HI0933_like_1st"/>
    <property type="match status" value="1"/>
</dbReference>
<reference evidence="6" key="2">
    <citation type="submission" date="2021-04" db="EMBL/GenBank/DDBJ databases">
        <authorList>
            <person name="Gilroy R."/>
        </authorList>
    </citation>
    <scope>NUCLEOTIDE SEQUENCE</scope>
    <source>
        <strain evidence="6">2189</strain>
    </source>
</reference>
<evidence type="ECO:0000259" key="4">
    <source>
        <dbReference type="Pfam" id="PF03486"/>
    </source>
</evidence>
<dbReference type="Proteomes" id="UP000886847">
    <property type="component" value="Unassembled WGS sequence"/>
</dbReference>
<evidence type="ECO:0000256" key="3">
    <source>
        <dbReference type="ARBA" id="ARBA00022827"/>
    </source>
</evidence>
<dbReference type="Pfam" id="PF03486">
    <property type="entry name" value="HI0933_like"/>
    <property type="match status" value="1"/>
</dbReference>
<feature type="domain" description="RsdA/BaiN/AoA(So)-like Rossmann fold-like" evidence="4">
    <location>
        <begin position="10"/>
        <end position="398"/>
    </location>
</feature>